<evidence type="ECO:0000313" key="1">
    <source>
        <dbReference type="EMBL" id="GIX73162.1"/>
    </source>
</evidence>
<dbReference type="EMBL" id="BPLR01002381">
    <property type="protein sequence ID" value="GIX73162.1"/>
    <property type="molecule type" value="Genomic_DNA"/>
</dbReference>
<protein>
    <submittedName>
        <fullName evidence="1">Uncharacterized protein</fullName>
    </submittedName>
</protein>
<dbReference type="AlphaFoldDB" id="A0AAV4MKX4"/>
<accession>A0AAV4MKX4</accession>
<keyword evidence="2" id="KW-1185">Reference proteome</keyword>
<comment type="caution">
    <text evidence="1">The sequence shown here is derived from an EMBL/GenBank/DDBJ whole genome shotgun (WGS) entry which is preliminary data.</text>
</comment>
<name>A0AAV4MKX4_CAEEX</name>
<evidence type="ECO:0000313" key="2">
    <source>
        <dbReference type="Proteomes" id="UP001054945"/>
    </source>
</evidence>
<organism evidence="1 2">
    <name type="scientific">Caerostris extrusa</name>
    <name type="common">Bark spider</name>
    <name type="synonym">Caerostris bankana</name>
    <dbReference type="NCBI Taxonomy" id="172846"/>
    <lineage>
        <taxon>Eukaryota</taxon>
        <taxon>Metazoa</taxon>
        <taxon>Ecdysozoa</taxon>
        <taxon>Arthropoda</taxon>
        <taxon>Chelicerata</taxon>
        <taxon>Arachnida</taxon>
        <taxon>Araneae</taxon>
        <taxon>Araneomorphae</taxon>
        <taxon>Entelegynae</taxon>
        <taxon>Araneoidea</taxon>
        <taxon>Araneidae</taxon>
        <taxon>Caerostris</taxon>
    </lineage>
</organism>
<reference evidence="1 2" key="1">
    <citation type="submission" date="2021-06" db="EMBL/GenBank/DDBJ databases">
        <title>Caerostris extrusa draft genome.</title>
        <authorList>
            <person name="Kono N."/>
            <person name="Arakawa K."/>
        </authorList>
    </citation>
    <scope>NUCLEOTIDE SEQUENCE [LARGE SCALE GENOMIC DNA]</scope>
</reference>
<dbReference type="Proteomes" id="UP001054945">
    <property type="component" value="Unassembled WGS sequence"/>
</dbReference>
<sequence>MDYHFTVIKQLIVALCIKSFQSINKRTNILTRSNLSPPVIRQLKRRQLKDQRKSNTYFLVLVNTLQPICDHKIAKTGNGTSLISLSPSIPWAERIFCPKRTSLKEKNVFVAAAPPTPHPFGGVFGGENDHVTRMHLSRDVF</sequence>
<proteinExistence type="predicted"/>
<gene>
    <name evidence="1" type="ORF">CEXT_64631</name>
</gene>